<evidence type="ECO:0000313" key="2">
    <source>
        <dbReference type="EMBL" id="AVO37694.1"/>
    </source>
</evidence>
<evidence type="ECO:0008006" key="4">
    <source>
        <dbReference type="Google" id="ProtNLM"/>
    </source>
</evidence>
<reference evidence="3" key="1">
    <citation type="submission" date="2018-03" db="EMBL/GenBank/DDBJ databases">
        <title>Genomic analysis of the strain SH-1 isolated from shrimp intestine.</title>
        <authorList>
            <person name="Kim Y.-S."/>
            <person name="Kim S.-E."/>
            <person name="Kim K.-H."/>
        </authorList>
    </citation>
    <scope>NUCLEOTIDE SEQUENCE [LARGE SCALE GENOMIC DNA]</scope>
    <source>
        <strain evidence="3">SH-1</strain>
    </source>
</reference>
<dbReference type="KEGG" id="thas:C6Y53_08245"/>
<keyword evidence="1" id="KW-0732">Signal</keyword>
<keyword evidence="3" id="KW-1185">Reference proteome</keyword>
<dbReference type="Proteomes" id="UP000237655">
    <property type="component" value="Chromosome"/>
</dbReference>
<feature type="chain" id="PRO_5015614490" description="Tat pathway signal sequence domain protein" evidence="1">
    <location>
        <begin position="23"/>
        <end position="140"/>
    </location>
</feature>
<sequence>MRTIKPLAAALVACFCGMAANAETGRLAVELNKVEDTGEGGCRAFFLFRNETGNSFEGFEMSLAILDGQGVIDRLLSIDAAPLPVARTTLKLFEIPQIACTNISEVLLHEITSCKPQNAEETDCFPIIDLSSRAAAPLVK</sequence>
<dbReference type="AlphaFoldDB" id="A0A2S0MPA4"/>
<proteinExistence type="predicted"/>
<organism evidence="2 3">
    <name type="scientific">Pukyongiella litopenaei</name>
    <dbReference type="NCBI Taxonomy" id="2605946"/>
    <lineage>
        <taxon>Bacteria</taxon>
        <taxon>Pseudomonadati</taxon>
        <taxon>Pseudomonadota</taxon>
        <taxon>Alphaproteobacteria</taxon>
        <taxon>Rhodobacterales</taxon>
        <taxon>Paracoccaceae</taxon>
        <taxon>Pukyongiella</taxon>
    </lineage>
</organism>
<accession>A0A2S0MPA4</accession>
<name>A0A2S0MPA4_9RHOB</name>
<dbReference type="RefSeq" id="WP_106472012.1">
    <property type="nucleotide sequence ID" value="NZ_CP027665.1"/>
</dbReference>
<evidence type="ECO:0000256" key="1">
    <source>
        <dbReference type="SAM" id="SignalP"/>
    </source>
</evidence>
<evidence type="ECO:0000313" key="3">
    <source>
        <dbReference type="Proteomes" id="UP000237655"/>
    </source>
</evidence>
<feature type="signal peptide" evidence="1">
    <location>
        <begin position="1"/>
        <end position="22"/>
    </location>
</feature>
<dbReference type="EMBL" id="CP027665">
    <property type="protein sequence ID" value="AVO37694.1"/>
    <property type="molecule type" value="Genomic_DNA"/>
</dbReference>
<gene>
    <name evidence="2" type="ORF">C6Y53_08245</name>
</gene>
<protein>
    <recommendedName>
        <fullName evidence="4">Tat pathway signal sequence domain protein</fullName>
    </recommendedName>
</protein>